<dbReference type="PANTHER" id="PTHR23302:SF65">
    <property type="entry name" value="TRANSMEMBRANE CHANNEL-LIKE PROTEIN 2"/>
    <property type="match status" value="1"/>
</dbReference>
<evidence type="ECO:0000256" key="5">
    <source>
        <dbReference type="ARBA" id="ARBA00023136"/>
    </source>
</evidence>
<keyword evidence="5 7" id="KW-0472">Membrane</keyword>
<evidence type="ECO:0000313" key="10">
    <source>
        <dbReference type="WBParaSite" id="PSU_v2.g13897.t1"/>
    </source>
</evidence>
<keyword evidence="3 7" id="KW-0812">Transmembrane</keyword>
<sequence>MLLNFTGKPTASYYSQSHQAEYYDDLCWETLIGQEISKLITTDLVVTVVAVLFIDLFRGLFVRYLNPWWFWNMEKTFPEYGEFKVAENILHLVNNQSLMWLGVFFVPMLPMINNIKLIILMYIRGWAVMTCNMPSRQIFRASRSSNFYLLLLLFMLFVSTIPFGYVMASQRPSKACGPFSNRNTFYEILEDVVRNNLPKPIVEALGMVISPGIVIPLFILLILVIYFLLTFVSGLRQANHDLTKQLVHERTEEKKKIFELAGRRNRGSKQVPPIVFHKSSPRRDKKQSISPLKKVESASDEETSSSSERRRHRGPISKSSVNKNHFIPSLGSVNEVEDNSDNDNPNQQLLLERRLTNSDVIPPVKLSLWNKFLVCIGWEAEENLKEKQIRKRLGLLQERQESVESRPLDSDHKIEDEELTTDSEASEDETTKPSTDNDHSSFITDEQDYSESAQSQSRSSDWQSAKDGSGSRTPKKSTSMSRKHSSKSASKFLEIPVVTTPKRHSANLDVPQRKSGSPFERDINSEISPLSAYEKARQKAATAKRHSSSATRDLPLSELPLSVRRGRGRPEEVEVLIPAMEPNYGIDFIERSDRVQKWRTRKN</sequence>
<dbReference type="GO" id="GO:0008381">
    <property type="term" value="F:mechanosensitive monoatomic ion channel activity"/>
    <property type="evidence" value="ECO:0007669"/>
    <property type="project" value="TreeGrafter"/>
</dbReference>
<evidence type="ECO:0000256" key="2">
    <source>
        <dbReference type="ARBA" id="ARBA00006510"/>
    </source>
</evidence>
<dbReference type="InterPro" id="IPR038900">
    <property type="entry name" value="TMC"/>
</dbReference>
<dbReference type="AlphaFoldDB" id="A0A914Y113"/>
<keyword evidence="4 7" id="KW-1133">Transmembrane helix</keyword>
<dbReference type="Proteomes" id="UP000887577">
    <property type="component" value="Unplaced"/>
</dbReference>
<evidence type="ECO:0000313" key="9">
    <source>
        <dbReference type="Proteomes" id="UP000887577"/>
    </source>
</evidence>
<proteinExistence type="inferred from homology"/>
<feature type="transmembrane region" description="Helical" evidence="7">
    <location>
        <begin position="147"/>
        <end position="168"/>
    </location>
</feature>
<name>A0A914Y113_9BILA</name>
<dbReference type="Pfam" id="PF07810">
    <property type="entry name" value="TMC"/>
    <property type="match status" value="1"/>
</dbReference>
<dbReference type="GO" id="GO:0005886">
    <property type="term" value="C:plasma membrane"/>
    <property type="evidence" value="ECO:0007669"/>
    <property type="project" value="InterPro"/>
</dbReference>
<keyword evidence="9" id="KW-1185">Reference proteome</keyword>
<organism evidence="9 10">
    <name type="scientific">Panagrolaimus superbus</name>
    <dbReference type="NCBI Taxonomy" id="310955"/>
    <lineage>
        <taxon>Eukaryota</taxon>
        <taxon>Metazoa</taxon>
        <taxon>Ecdysozoa</taxon>
        <taxon>Nematoda</taxon>
        <taxon>Chromadorea</taxon>
        <taxon>Rhabditida</taxon>
        <taxon>Tylenchina</taxon>
        <taxon>Panagrolaimomorpha</taxon>
        <taxon>Panagrolaimoidea</taxon>
        <taxon>Panagrolaimidae</taxon>
        <taxon>Panagrolaimus</taxon>
    </lineage>
</organism>
<dbReference type="PANTHER" id="PTHR23302">
    <property type="entry name" value="TRANSMEMBRANE CHANNEL-RELATED"/>
    <property type="match status" value="1"/>
</dbReference>
<reference evidence="10" key="1">
    <citation type="submission" date="2022-11" db="UniProtKB">
        <authorList>
            <consortium name="WormBaseParasite"/>
        </authorList>
    </citation>
    <scope>IDENTIFICATION</scope>
</reference>
<feature type="compositionally biased region" description="Basic and acidic residues" evidence="6">
    <location>
        <begin position="400"/>
        <end position="415"/>
    </location>
</feature>
<evidence type="ECO:0000256" key="3">
    <source>
        <dbReference type="ARBA" id="ARBA00022692"/>
    </source>
</evidence>
<evidence type="ECO:0000259" key="8">
    <source>
        <dbReference type="Pfam" id="PF07810"/>
    </source>
</evidence>
<feature type="transmembrane region" description="Helical" evidence="7">
    <location>
        <begin position="204"/>
        <end position="229"/>
    </location>
</feature>
<feature type="compositionally biased region" description="Low complexity" evidence="6">
    <location>
        <begin position="450"/>
        <end position="463"/>
    </location>
</feature>
<evidence type="ECO:0000256" key="1">
    <source>
        <dbReference type="ARBA" id="ARBA00004141"/>
    </source>
</evidence>
<evidence type="ECO:0000256" key="4">
    <source>
        <dbReference type="ARBA" id="ARBA00022989"/>
    </source>
</evidence>
<feature type="compositionally biased region" description="Basic and acidic residues" evidence="6">
    <location>
        <begin position="429"/>
        <end position="439"/>
    </location>
</feature>
<protein>
    <submittedName>
        <fullName evidence="10">TMC domain-containing protein</fullName>
    </submittedName>
</protein>
<comment type="similarity">
    <text evidence="2">Belongs to the TMC family.</text>
</comment>
<feature type="transmembrane region" description="Helical" evidence="7">
    <location>
        <begin position="98"/>
        <end position="126"/>
    </location>
</feature>
<comment type="subcellular location">
    <subcellularLocation>
        <location evidence="1">Membrane</location>
        <topology evidence="1">Multi-pass membrane protein</topology>
    </subcellularLocation>
</comment>
<feature type="transmembrane region" description="Helical" evidence="7">
    <location>
        <begin position="44"/>
        <end position="65"/>
    </location>
</feature>
<feature type="domain" description="TMC" evidence="8">
    <location>
        <begin position="27"/>
        <end position="142"/>
    </location>
</feature>
<evidence type="ECO:0000256" key="7">
    <source>
        <dbReference type="SAM" id="Phobius"/>
    </source>
</evidence>
<dbReference type="WBParaSite" id="PSU_v2.g13897.t1">
    <property type="protein sequence ID" value="PSU_v2.g13897.t1"/>
    <property type="gene ID" value="PSU_v2.g13897"/>
</dbReference>
<evidence type="ECO:0000256" key="6">
    <source>
        <dbReference type="SAM" id="MobiDB-lite"/>
    </source>
</evidence>
<feature type="region of interest" description="Disordered" evidence="6">
    <location>
        <begin position="258"/>
        <end position="325"/>
    </location>
</feature>
<feature type="region of interest" description="Disordered" evidence="6">
    <location>
        <begin position="400"/>
        <end position="565"/>
    </location>
</feature>
<accession>A0A914Y113</accession>
<dbReference type="InterPro" id="IPR012496">
    <property type="entry name" value="TMC_dom"/>
</dbReference>
<feature type="compositionally biased region" description="Acidic residues" evidence="6">
    <location>
        <begin position="416"/>
        <end position="428"/>
    </location>
</feature>